<dbReference type="Proteomes" id="UP001196413">
    <property type="component" value="Unassembled WGS sequence"/>
</dbReference>
<protein>
    <submittedName>
        <fullName evidence="1">Uncharacterized protein</fullName>
    </submittedName>
</protein>
<organism evidence="1 2">
    <name type="scientific">Parelaphostrongylus tenuis</name>
    <name type="common">Meningeal worm</name>
    <dbReference type="NCBI Taxonomy" id="148309"/>
    <lineage>
        <taxon>Eukaryota</taxon>
        <taxon>Metazoa</taxon>
        <taxon>Ecdysozoa</taxon>
        <taxon>Nematoda</taxon>
        <taxon>Chromadorea</taxon>
        <taxon>Rhabditida</taxon>
        <taxon>Rhabditina</taxon>
        <taxon>Rhabditomorpha</taxon>
        <taxon>Strongyloidea</taxon>
        <taxon>Metastrongylidae</taxon>
        <taxon>Parelaphostrongylus</taxon>
    </lineage>
</organism>
<sequence>MDCPLQRHLLNAIPANRYNSYDFRKFPGDHNSAELCVVHGAGLLHALNASIYRAIHYFANALEYKHNDAQFHVSDRSQYHACRDEYIGEREDHFMSHEEDLGGKSKGTQIPFQLNIG</sequence>
<proteinExistence type="predicted"/>
<evidence type="ECO:0000313" key="1">
    <source>
        <dbReference type="EMBL" id="KAJ1347667.1"/>
    </source>
</evidence>
<gene>
    <name evidence="1" type="ORF">KIN20_002791</name>
</gene>
<reference evidence="1" key="1">
    <citation type="submission" date="2021-06" db="EMBL/GenBank/DDBJ databases">
        <title>Parelaphostrongylus tenuis whole genome reference sequence.</title>
        <authorList>
            <person name="Garwood T.J."/>
            <person name="Larsen P.A."/>
            <person name="Fountain-Jones N.M."/>
            <person name="Garbe J.R."/>
            <person name="Macchietto M.G."/>
            <person name="Kania S.A."/>
            <person name="Gerhold R.W."/>
            <person name="Richards J.E."/>
            <person name="Wolf T.M."/>
        </authorList>
    </citation>
    <scope>NUCLEOTIDE SEQUENCE</scope>
    <source>
        <strain evidence="1">MNPRO001-30</strain>
        <tissue evidence="1">Meninges</tissue>
    </source>
</reference>
<comment type="caution">
    <text evidence="1">The sequence shown here is derived from an EMBL/GenBank/DDBJ whole genome shotgun (WGS) entry which is preliminary data.</text>
</comment>
<dbReference type="EMBL" id="JAHQIW010000364">
    <property type="protein sequence ID" value="KAJ1347667.1"/>
    <property type="molecule type" value="Genomic_DNA"/>
</dbReference>
<accession>A0AAD5QDR6</accession>
<name>A0AAD5QDR6_PARTN</name>
<evidence type="ECO:0000313" key="2">
    <source>
        <dbReference type="Proteomes" id="UP001196413"/>
    </source>
</evidence>
<keyword evidence="2" id="KW-1185">Reference proteome</keyword>
<dbReference type="AlphaFoldDB" id="A0AAD5QDR6"/>